<comment type="caution">
    <text evidence="4">The sequence shown here is derived from an EMBL/GenBank/DDBJ whole genome shotgun (WGS) entry which is preliminary data.</text>
</comment>
<reference evidence="4 5" key="1">
    <citation type="submission" date="2023-07" db="EMBL/GenBank/DDBJ databases">
        <title>Genomic Encyclopedia of Type Strains, Phase IV (KMG-IV): sequencing the most valuable type-strain genomes for metagenomic binning, comparative biology and taxonomic classification.</title>
        <authorList>
            <person name="Goeker M."/>
        </authorList>
    </citation>
    <scope>NUCLEOTIDE SEQUENCE [LARGE SCALE GENOMIC DNA]</scope>
    <source>
        <strain evidence="4 5">DSM 3770</strain>
    </source>
</reference>
<comment type="similarity">
    <text evidence="1">Belongs to the AB hydrolase superfamily.</text>
</comment>
<feature type="domain" description="AB hydrolase-1" evidence="3">
    <location>
        <begin position="30"/>
        <end position="273"/>
    </location>
</feature>
<keyword evidence="2" id="KW-0378">Hydrolase</keyword>
<dbReference type="PRINTS" id="PR00111">
    <property type="entry name" value="ABHYDROLASE"/>
</dbReference>
<name>A0ABU0L8X3_XANAG</name>
<dbReference type="InterPro" id="IPR000073">
    <property type="entry name" value="AB_hydrolase_1"/>
</dbReference>
<dbReference type="PANTHER" id="PTHR43798:SF14">
    <property type="entry name" value="SERINE HYDROLASE-LIKE PROTEIN DDB_G0286239"/>
    <property type="match status" value="1"/>
</dbReference>
<dbReference type="EMBL" id="JAUSVY010000001">
    <property type="protein sequence ID" value="MDQ0503607.1"/>
    <property type="molecule type" value="Genomic_DNA"/>
</dbReference>
<dbReference type="InterPro" id="IPR050266">
    <property type="entry name" value="AB_hydrolase_sf"/>
</dbReference>
<evidence type="ECO:0000313" key="5">
    <source>
        <dbReference type="Proteomes" id="UP001241747"/>
    </source>
</evidence>
<keyword evidence="5" id="KW-1185">Reference proteome</keyword>
<evidence type="ECO:0000313" key="4">
    <source>
        <dbReference type="EMBL" id="MDQ0503607.1"/>
    </source>
</evidence>
<dbReference type="Gene3D" id="3.40.50.1820">
    <property type="entry name" value="alpha/beta hydrolase"/>
    <property type="match status" value="1"/>
</dbReference>
<protein>
    <submittedName>
        <fullName evidence="4">Pimeloyl-ACP methyl ester carboxylesterase</fullName>
    </submittedName>
</protein>
<proteinExistence type="inferred from homology"/>
<dbReference type="SUPFAM" id="SSF53474">
    <property type="entry name" value="alpha/beta-Hydrolases"/>
    <property type="match status" value="1"/>
</dbReference>
<dbReference type="Pfam" id="PF00561">
    <property type="entry name" value="Abhydrolase_1"/>
    <property type="match status" value="1"/>
</dbReference>
<evidence type="ECO:0000259" key="3">
    <source>
        <dbReference type="Pfam" id="PF00561"/>
    </source>
</evidence>
<accession>A0ABU0L8X3</accession>
<evidence type="ECO:0000256" key="2">
    <source>
        <dbReference type="ARBA" id="ARBA00022801"/>
    </source>
</evidence>
<organism evidence="4 5">
    <name type="scientific">Xanthobacter agilis</name>
    <dbReference type="NCBI Taxonomy" id="47492"/>
    <lineage>
        <taxon>Bacteria</taxon>
        <taxon>Pseudomonadati</taxon>
        <taxon>Pseudomonadota</taxon>
        <taxon>Alphaproteobacteria</taxon>
        <taxon>Hyphomicrobiales</taxon>
        <taxon>Xanthobacteraceae</taxon>
        <taxon>Xanthobacter</taxon>
    </lineage>
</organism>
<dbReference type="Proteomes" id="UP001241747">
    <property type="component" value="Unassembled WGS sequence"/>
</dbReference>
<dbReference type="PANTHER" id="PTHR43798">
    <property type="entry name" value="MONOACYLGLYCEROL LIPASE"/>
    <property type="match status" value="1"/>
</dbReference>
<dbReference type="RefSeq" id="WP_237346177.1">
    <property type="nucleotide sequence ID" value="NZ_JABWGX010000016.1"/>
</dbReference>
<dbReference type="InterPro" id="IPR029058">
    <property type="entry name" value="AB_hydrolase_fold"/>
</dbReference>
<sequence>MLDATSPKTGSYRSQRLDLHYVEWGRRGAPPVLLVHGFRDHCRSWDFVARALARDHHLFALDLRGHGESDWANGGTYALDDFLYDIHRFIRASGFDSVAIIAHSMGGAVCLNYAGLFPERVRRLVAIEGTWELERPRPEGAGGAADWLDQLDALSARPARRLPSLEAACARFAARHPRLSAEMARHLTWHGVHHHDDGTVSWKHDPLVQARAPGRYDRAAIAGLWGRIRCPVLLVHGAESDKGDAGALGLDRHFQDCRTATLAGAGHWVHHDRLSDFVALARTALR</sequence>
<gene>
    <name evidence="4" type="ORF">QOZ94_000377</name>
</gene>
<evidence type="ECO:0000256" key="1">
    <source>
        <dbReference type="ARBA" id="ARBA00008645"/>
    </source>
</evidence>